<comment type="caution">
    <text evidence="2">The sequence shown here is derived from an EMBL/GenBank/DDBJ whole genome shotgun (WGS) entry which is preliminary data.</text>
</comment>
<dbReference type="Proteomes" id="UP000703269">
    <property type="component" value="Unassembled WGS sequence"/>
</dbReference>
<proteinExistence type="predicted"/>
<evidence type="ECO:0000256" key="1">
    <source>
        <dbReference type="SAM" id="MobiDB-lite"/>
    </source>
</evidence>
<feature type="region of interest" description="Disordered" evidence="1">
    <location>
        <begin position="12"/>
        <end position="96"/>
    </location>
</feature>
<keyword evidence="3" id="KW-1185">Reference proteome</keyword>
<protein>
    <submittedName>
        <fullName evidence="2">Uncharacterized protein</fullName>
    </submittedName>
</protein>
<dbReference type="AlphaFoldDB" id="A0A9P3LCX2"/>
<gene>
    <name evidence="2" type="ORF">PsYK624_061300</name>
</gene>
<organism evidence="2 3">
    <name type="scientific">Phanerochaete sordida</name>
    <dbReference type="NCBI Taxonomy" id="48140"/>
    <lineage>
        <taxon>Eukaryota</taxon>
        <taxon>Fungi</taxon>
        <taxon>Dikarya</taxon>
        <taxon>Basidiomycota</taxon>
        <taxon>Agaricomycotina</taxon>
        <taxon>Agaricomycetes</taxon>
        <taxon>Polyporales</taxon>
        <taxon>Phanerochaetaceae</taxon>
        <taxon>Phanerochaete</taxon>
    </lineage>
</organism>
<reference evidence="2 3" key="1">
    <citation type="submission" date="2021-08" db="EMBL/GenBank/DDBJ databases">
        <title>Draft Genome Sequence of Phanerochaete sordida strain YK-624.</title>
        <authorList>
            <person name="Mori T."/>
            <person name="Dohra H."/>
            <person name="Suzuki T."/>
            <person name="Kawagishi H."/>
            <person name="Hirai H."/>
        </authorList>
    </citation>
    <scope>NUCLEOTIDE SEQUENCE [LARGE SCALE GENOMIC DNA]</scope>
    <source>
        <strain evidence="2 3">YK-624</strain>
    </source>
</reference>
<feature type="compositionally biased region" description="Low complexity" evidence="1">
    <location>
        <begin position="27"/>
        <end position="37"/>
    </location>
</feature>
<evidence type="ECO:0000313" key="2">
    <source>
        <dbReference type="EMBL" id="GJE90009.1"/>
    </source>
</evidence>
<evidence type="ECO:0000313" key="3">
    <source>
        <dbReference type="Proteomes" id="UP000703269"/>
    </source>
</evidence>
<name>A0A9P3LCX2_9APHY</name>
<dbReference type="EMBL" id="BPQB01000015">
    <property type="protein sequence ID" value="GJE90009.1"/>
    <property type="molecule type" value="Genomic_DNA"/>
</dbReference>
<accession>A0A9P3LCX2</accession>
<sequence length="121" mass="12050">MSLYTPLNPISSIAAPSLTADGYTPGSSSMQSACGSSHPSTGHVSANANAPLPNGVPPAAPPPPPTPNNGAHANALPTTRRAAHPHAGLAAEHPTVPLVAADPQRAWTAPLYRSALSVEGA</sequence>
<feature type="compositionally biased region" description="Pro residues" evidence="1">
    <location>
        <begin position="54"/>
        <end position="67"/>
    </location>
</feature>